<keyword evidence="3" id="KW-1185">Reference proteome</keyword>
<proteinExistence type="predicted"/>
<keyword evidence="2" id="KW-0413">Isomerase</keyword>
<evidence type="ECO:0000259" key="1">
    <source>
        <dbReference type="Pfam" id="PF03372"/>
    </source>
</evidence>
<evidence type="ECO:0000313" key="2">
    <source>
        <dbReference type="EMBL" id="WGH78201.1"/>
    </source>
</evidence>
<reference evidence="2 3" key="1">
    <citation type="submission" date="2023-04" db="EMBL/GenBank/DDBJ databases">
        <title>Jannaschia ovalis sp. nov., a marine bacterium isolated from sea tidal flat.</title>
        <authorList>
            <person name="Kwon D.Y."/>
            <person name="Kim J.-J."/>
        </authorList>
    </citation>
    <scope>NUCLEOTIDE SEQUENCE [LARGE SCALE GENOMIC DNA]</scope>
    <source>
        <strain evidence="2 3">GRR-S6-38</strain>
    </source>
</reference>
<accession>A0ABY8LA71</accession>
<dbReference type="EMBL" id="CP122537">
    <property type="protein sequence ID" value="WGH78201.1"/>
    <property type="molecule type" value="Genomic_DNA"/>
</dbReference>
<dbReference type="RefSeq" id="WP_279964922.1">
    <property type="nucleotide sequence ID" value="NZ_CP122537.1"/>
</dbReference>
<dbReference type="Gene3D" id="3.60.10.10">
    <property type="entry name" value="Endonuclease/exonuclease/phosphatase"/>
    <property type="match status" value="1"/>
</dbReference>
<dbReference type="Pfam" id="PF03372">
    <property type="entry name" value="Exo_endo_phos"/>
    <property type="match status" value="1"/>
</dbReference>
<dbReference type="InterPro" id="IPR036691">
    <property type="entry name" value="Endo/exonu/phosph_ase_sf"/>
</dbReference>
<feature type="domain" description="Endonuclease/exonuclease/phosphatase" evidence="1">
    <location>
        <begin position="5"/>
        <end position="258"/>
    </location>
</feature>
<dbReference type="GO" id="GO:0016853">
    <property type="term" value="F:isomerase activity"/>
    <property type="evidence" value="ECO:0007669"/>
    <property type="project" value="UniProtKB-KW"/>
</dbReference>
<name>A0ABY8LA71_9RHOB</name>
<evidence type="ECO:0000313" key="3">
    <source>
        <dbReference type="Proteomes" id="UP001243420"/>
    </source>
</evidence>
<keyword evidence="2" id="KW-0378">Hydrolase</keyword>
<organism evidence="2 3">
    <name type="scientific">Jannaschia ovalis</name>
    <dbReference type="NCBI Taxonomy" id="3038773"/>
    <lineage>
        <taxon>Bacteria</taxon>
        <taxon>Pseudomonadati</taxon>
        <taxon>Pseudomonadota</taxon>
        <taxon>Alphaproteobacteria</taxon>
        <taxon>Rhodobacterales</taxon>
        <taxon>Roseobacteraceae</taxon>
        <taxon>Jannaschia</taxon>
    </lineage>
</organism>
<dbReference type="InterPro" id="IPR005135">
    <property type="entry name" value="Endo/exonuclease/phosphatase"/>
</dbReference>
<keyword evidence="2" id="KW-0255">Endonuclease</keyword>
<gene>
    <name evidence="2" type="ORF">P8627_14370</name>
</gene>
<keyword evidence="2" id="KW-0540">Nuclease</keyword>
<protein>
    <submittedName>
        <fullName evidence="2">Endonuclease/exonuclease/phosphatase family protein</fullName>
    </submittedName>
</protein>
<dbReference type="Proteomes" id="UP001243420">
    <property type="component" value="Chromosome"/>
</dbReference>
<dbReference type="GO" id="GO:0004519">
    <property type="term" value="F:endonuclease activity"/>
    <property type="evidence" value="ECO:0007669"/>
    <property type="project" value="UniProtKB-KW"/>
</dbReference>
<sequence length="267" mass="28826">MRVVSLNAWGGAVWDALSDWVERAEFDMLCLQEVTRRLEPGPDWLVYGDAYRHLDQRADLFGDVSARLAGWQAAFAPAARGPLRDADGRMHRSEHGIAAWVAPGLAVTARLQGFVHGAFRAEGWGSEPVPRAVQSLRVEGAGRPVAVTHLHGLRDPRGKGDTPERAAQTAALVAHLRAFDAGGACRVVAGDLNLRPDSATFAALRAEGLVDLVTGRGHADTRTRLYTKPERHANYCLVSDSGRVRGFAVPATPVLSDHRPLILELAA</sequence>
<dbReference type="SUPFAM" id="SSF56219">
    <property type="entry name" value="DNase I-like"/>
    <property type="match status" value="1"/>
</dbReference>